<feature type="region of interest" description="Disordered" evidence="1">
    <location>
        <begin position="68"/>
        <end position="93"/>
    </location>
</feature>
<feature type="domain" description="UBP-type" evidence="2">
    <location>
        <begin position="86"/>
        <end position="184"/>
    </location>
</feature>
<organism evidence="3 4">
    <name type="scientific">Streptomyces lasalocidi</name>
    <name type="common">Streptomyces lasaliensis</name>
    <dbReference type="NCBI Taxonomy" id="324833"/>
    <lineage>
        <taxon>Bacteria</taxon>
        <taxon>Bacillati</taxon>
        <taxon>Actinomycetota</taxon>
        <taxon>Actinomycetes</taxon>
        <taxon>Kitasatosporales</taxon>
        <taxon>Streptomycetaceae</taxon>
        <taxon>Streptomyces</taxon>
    </lineage>
</organism>
<dbReference type="PROSITE" id="PS50271">
    <property type="entry name" value="ZF_UBP"/>
    <property type="match status" value="1"/>
</dbReference>
<dbReference type="Proteomes" id="UP000305929">
    <property type="component" value="Unassembled WGS sequence"/>
</dbReference>
<keyword evidence="4" id="KW-1185">Reference proteome</keyword>
<dbReference type="InterPro" id="IPR013083">
    <property type="entry name" value="Znf_RING/FYVE/PHD"/>
</dbReference>
<gene>
    <name evidence="3" type="ORF">E4U91_35075</name>
</gene>
<dbReference type="GO" id="GO:0008270">
    <property type="term" value="F:zinc ion binding"/>
    <property type="evidence" value="ECO:0007669"/>
    <property type="project" value="InterPro"/>
</dbReference>
<dbReference type="Pfam" id="PF04248">
    <property type="entry name" value="NTP_transf_9"/>
    <property type="match status" value="1"/>
</dbReference>
<protein>
    <submittedName>
        <fullName evidence="3">DUF427 domain-containing protein</fullName>
    </submittedName>
</protein>
<dbReference type="InterPro" id="IPR001607">
    <property type="entry name" value="Znf_UBP"/>
</dbReference>
<dbReference type="PANTHER" id="PTHR43058">
    <property type="entry name" value="SLR0655 PROTEIN"/>
    <property type="match status" value="1"/>
</dbReference>
<evidence type="ECO:0000313" key="3">
    <source>
        <dbReference type="EMBL" id="TKT04708.1"/>
    </source>
</evidence>
<dbReference type="Pfam" id="PF02148">
    <property type="entry name" value="zf-UBP"/>
    <property type="match status" value="1"/>
</dbReference>
<dbReference type="Gene3D" id="3.30.40.10">
    <property type="entry name" value="Zinc/RING finger domain, C3HC4 (zinc finger)"/>
    <property type="match status" value="1"/>
</dbReference>
<dbReference type="OrthoDB" id="285364at2"/>
<dbReference type="Gene3D" id="2.170.150.40">
    <property type="entry name" value="Domain of unknown function (DUF427)"/>
    <property type="match status" value="1"/>
</dbReference>
<dbReference type="SUPFAM" id="SSF57850">
    <property type="entry name" value="RING/U-box"/>
    <property type="match status" value="1"/>
</dbReference>
<evidence type="ECO:0000256" key="1">
    <source>
        <dbReference type="SAM" id="MobiDB-lite"/>
    </source>
</evidence>
<evidence type="ECO:0000259" key="2">
    <source>
        <dbReference type="PROSITE" id="PS50271"/>
    </source>
</evidence>
<accession>A0A4U5WQV8</accession>
<sequence>MSSFHSDTGVRRSAGHQPSSPALSLAVAPPVSTCFSPAIPAACPARPSERLAHPGSAPCILGPVSGRSRGMTRWTPRPDGGRPSGKPCTHTWTADPAPLRATCPACAARGRAPGDLLLCLTCGHVGCSDSSPGAHATAHFEADGHPVVRSLARDGGWAWCYEDEVYLDPLDEPAPRSAPRGPESVWDYPRPPALSPDDRVVVVECAGRVVAESRRTIRVLETSHPPVFYVPPQDVRTDLLFPAAGRTWCEWKGAARYWDVVVGDDVRARAAWTYPRPEPAYAALTAFFAFYPSRVDRCTVAGDVVTAQEGDFYGGWITPEVRGPFKGAPGTRLW</sequence>
<dbReference type="InterPro" id="IPR038694">
    <property type="entry name" value="DUF427_sf"/>
</dbReference>
<name>A0A4U5WQV8_STRLS</name>
<feature type="region of interest" description="Disordered" evidence="1">
    <location>
        <begin position="1"/>
        <end position="22"/>
    </location>
</feature>
<proteinExistence type="predicted"/>
<dbReference type="EMBL" id="SZNQ01000001">
    <property type="protein sequence ID" value="TKT04708.1"/>
    <property type="molecule type" value="Genomic_DNA"/>
</dbReference>
<reference evidence="3 4" key="1">
    <citation type="submission" date="2019-04" db="EMBL/GenBank/DDBJ databases">
        <title>Streptomyces lasaliensis sp. nov., an Actinomycete isolated from soil which produces the polyether antibiotic lasalocid.</title>
        <authorList>
            <person name="Erwin G."/>
            <person name="Haber C."/>
        </authorList>
    </citation>
    <scope>NUCLEOTIDE SEQUENCE [LARGE SCALE GENOMIC DNA]</scope>
    <source>
        <strain evidence="3 4">X-537</strain>
    </source>
</reference>
<dbReference type="AlphaFoldDB" id="A0A4U5WQV8"/>
<comment type="caution">
    <text evidence="3">The sequence shown here is derived from an EMBL/GenBank/DDBJ whole genome shotgun (WGS) entry which is preliminary data.</text>
</comment>
<dbReference type="InterPro" id="IPR007361">
    <property type="entry name" value="DUF427"/>
</dbReference>
<dbReference type="PANTHER" id="PTHR43058:SF1">
    <property type="entry name" value="DUF427 DOMAIN-CONTAINING PROTEIN"/>
    <property type="match status" value="1"/>
</dbReference>
<evidence type="ECO:0000313" key="4">
    <source>
        <dbReference type="Proteomes" id="UP000305929"/>
    </source>
</evidence>